<dbReference type="AlphaFoldDB" id="A0A7R9L756"/>
<dbReference type="SUPFAM" id="SSF52047">
    <property type="entry name" value="RNI-like"/>
    <property type="match status" value="1"/>
</dbReference>
<evidence type="ECO:0000256" key="1">
    <source>
        <dbReference type="SAM" id="MobiDB-lite"/>
    </source>
</evidence>
<feature type="region of interest" description="Disordered" evidence="1">
    <location>
        <begin position="1"/>
        <end position="25"/>
    </location>
</feature>
<dbReference type="OrthoDB" id="6532759at2759"/>
<dbReference type="EMBL" id="OC873150">
    <property type="protein sequence ID" value="CAD7636244.1"/>
    <property type="molecule type" value="Genomic_DNA"/>
</dbReference>
<evidence type="ECO:0000313" key="2">
    <source>
        <dbReference type="EMBL" id="CAD7636244.1"/>
    </source>
</evidence>
<accession>A0A7R9L756</accession>
<evidence type="ECO:0000313" key="3">
    <source>
        <dbReference type="Proteomes" id="UP000759131"/>
    </source>
</evidence>
<keyword evidence="3" id="KW-1185">Reference proteome</keyword>
<gene>
    <name evidence="2" type="ORF">OSB1V03_LOCUS16546</name>
</gene>
<dbReference type="InterPro" id="IPR032675">
    <property type="entry name" value="LRR_dom_sf"/>
</dbReference>
<dbReference type="EMBL" id="CAJPIZ010018575">
    <property type="protein sequence ID" value="CAG2116587.1"/>
    <property type="molecule type" value="Genomic_DNA"/>
</dbReference>
<reference evidence="2" key="1">
    <citation type="submission" date="2020-11" db="EMBL/GenBank/DDBJ databases">
        <authorList>
            <person name="Tran Van P."/>
        </authorList>
    </citation>
    <scope>NUCLEOTIDE SEQUENCE</scope>
</reference>
<proteinExistence type="predicted"/>
<name>A0A7R9L756_9ACAR</name>
<dbReference type="Gene3D" id="3.80.10.10">
    <property type="entry name" value="Ribonuclease Inhibitor"/>
    <property type="match status" value="1"/>
</dbReference>
<sequence>MAGKRKHTKTSDVTADDSYEDNKQKPQIYAKDSMDRFGDDLCQLLLSYLTLADRFATECVSKQLRRTVFASVVDITLDDKLISKTQGKESIEDFNNIITLSHISLQTIAKKCANIATIDCTGMVLSDKHSPEVLGIFRYNCRHLQEIYCKLLSYQLFPSFGSLITRIYCMDSPKSQSLIQLHRLSQLHAFELSDAFDITSGQLLAKNLRKFSYIRESIYNSQQLSAFVAHNQSLKSLGLRTHETDTNETRTEMCGQLSRLTQLRELSIYFVLTNGHNSLNACLRTIGLNCKQLRRLSLALHSTDPQLYGNTMDSLRVYSRLKRLDLLILESIDEKLLEPLKLCHRLTHLTLDIQQMSDKLLDNCGNHWPRLQYLTIRSDAITAECLVNISRLPALQTLDIRCRHSIDLLDNDFYDLLSRSPKLKDIKIIEKYVKKCGRADRRGGPRGGQGGASNRKCDDNLNE</sequence>
<protein>
    <submittedName>
        <fullName evidence="2">Uncharacterized protein</fullName>
    </submittedName>
</protein>
<dbReference type="Proteomes" id="UP000759131">
    <property type="component" value="Unassembled WGS sequence"/>
</dbReference>
<organism evidence="2">
    <name type="scientific">Medioppia subpectinata</name>
    <dbReference type="NCBI Taxonomy" id="1979941"/>
    <lineage>
        <taxon>Eukaryota</taxon>
        <taxon>Metazoa</taxon>
        <taxon>Ecdysozoa</taxon>
        <taxon>Arthropoda</taxon>
        <taxon>Chelicerata</taxon>
        <taxon>Arachnida</taxon>
        <taxon>Acari</taxon>
        <taxon>Acariformes</taxon>
        <taxon>Sarcoptiformes</taxon>
        <taxon>Oribatida</taxon>
        <taxon>Brachypylina</taxon>
        <taxon>Oppioidea</taxon>
        <taxon>Oppiidae</taxon>
        <taxon>Medioppia</taxon>
    </lineage>
</organism>
<feature type="region of interest" description="Disordered" evidence="1">
    <location>
        <begin position="438"/>
        <end position="463"/>
    </location>
</feature>